<dbReference type="PANTHER" id="PTHR33279:SF2">
    <property type="entry name" value="SULFUR CARRIER PROTEIN TUSA"/>
    <property type="match status" value="1"/>
</dbReference>
<accession>F8ABQ3</accession>
<protein>
    <submittedName>
        <fullName evidence="3">SirA-like domain-containing protein</fullName>
    </submittedName>
</protein>
<name>F8ABQ3_THEID</name>
<evidence type="ECO:0000313" key="3">
    <source>
        <dbReference type="EMBL" id="AEH44505.1"/>
    </source>
</evidence>
<reference evidence="3 4" key="2">
    <citation type="journal article" date="2012" name="Stand. Genomic Sci.">
        <title>Complete genome sequence of the thermophilic sulfate-reducing ocean bacterium Thermodesulfatator indicus type strain (CIR29812(T)).</title>
        <authorList>
            <person name="Anderson I."/>
            <person name="Saunders E."/>
            <person name="Lapidus A."/>
            <person name="Nolan M."/>
            <person name="Lucas S."/>
            <person name="Tice H."/>
            <person name="Del Rio T.G."/>
            <person name="Cheng J.F."/>
            <person name="Han C."/>
            <person name="Tapia R."/>
            <person name="Goodwin L.A."/>
            <person name="Pitluck S."/>
            <person name="Liolios K."/>
            <person name="Mavromatis K."/>
            <person name="Pagani I."/>
            <person name="Ivanova N."/>
            <person name="Mikhailova N."/>
            <person name="Pati A."/>
            <person name="Chen A."/>
            <person name="Palaniappan K."/>
            <person name="Land M."/>
            <person name="Hauser L."/>
            <person name="Jeffries C.D."/>
            <person name="Chang Y.J."/>
            <person name="Brambilla E.M."/>
            <person name="Rohde M."/>
            <person name="Spring S."/>
            <person name="Goker M."/>
            <person name="Detter J.C."/>
            <person name="Woyke T."/>
            <person name="Bristow J."/>
            <person name="Eisen J.A."/>
            <person name="Markowitz V."/>
            <person name="Hugenholtz P."/>
            <person name="Kyrpides N.C."/>
            <person name="Klenk H.P."/>
        </authorList>
    </citation>
    <scope>NUCLEOTIDE SEQUENCE [LARGE SCALE GENOMIC DNA]</scope>
    <source>
        <strain evidence="4">DSM 15286 / JCM 11887 / CIR29812</strain>
    </source>
</reference>
<dbReference type="InterPro" id="IPR036868">
    <property type="entry name" value="TusA-like_sf"/>
</dbReference>
<dbReference type="InParanoid" id="F8ABQ3"/>
<organism evidence="3 4">
    <name type="scientific">Thermodesulfatator indicus (strain DSM 15286 / JCM 11887 / CIR29812)</name>
    <dbReference type="NCBI Taxonomy" id="667014"/>
    <lineage>
        <taxon>Bacteria</taxon>
        <taxon>Pseudomonadati</taxon>
        <taxon>Thermodesulfobacteriota</taxon>
        <taxon>Thermodesulfobacteria</taxon>
        <taxon>Thermodesulfobacteriales</taxon>
        <taxon>Thermodesulfatatoraceae</taxon>
        <taxon>Thermodesulfatator</taxon>
    </lineage>
</organism>
<dbReference type="CDD" id="cd00291">
    <property type="entry name" value="SirA_YedF_YeeD"/>
    <property type="match status" value="1"/>
</dbReference>
<dbReference type="AlphaFoldDB" id="F8ABQ3"/>
<dbReference type="eggNOG" id="COG0425">
    <property type="taxonomic scope" value="Bacteria"/>
</dbReference>
<dbReference type="Pfam" id="PF01206">
    <property type="entry name" value="TusA"/>
    <property type="match status" value="1"/>
</dbReference>
<feature type="domain" description="UPF0033" evidence="2">
    <location>
        <begin position="17"/>
        <end position="41"/>
    </location>
</feature>
<dbReference type="Gene3D" id="3.30.110.40">
    <property type="entry name" value="TusA-like domain"/>
    <property type="match status" value="1"/>
</dbReference>
<dbReference type="FunCoup" id="F8ABQ3">
    <property type="interactions" value="162"/>
</dbReference>
<keyword evidence="4" id="KW-1185">Reference proteome</keyword>
<proteinExistence type="inferred from homology"/>
<dbReference type="OrthoDB" id="5325383at2"/>
<sequence length="86" mass="9421">MADVKVAPEGIKADVTLDCKGLSCPMPLLKTKKAIQKMEKGQILEVLGTDPGSRNDLPGWCERAGHEYLGEREDAGFIRFYIKKGG</sequence>
<comment type="similarity">
    <text evidence="1">Belongs to the sulfur carrier protein TusA family.</text>
</comment>
<dbReference type="KEGG" id="tid:Thein_0624"/>
<dbReference type="InterPro" id="IPR001455">
    <property type="entry name" value="TusA-like"/>
</dbReference>
<dbReference type="Proteomes" id="UP000006793">
    <property type="component" value="Chromosome"/>
</dbReference>
<evidence type="ECO:0000256" key="1">
    <source>
        <dbReference type="ARBA" id="ARBA00008984"/>
    </source>
</evidence>
<evidence type="ECO:0000259" key="2">
    <source>
        <dbReference type="PROSITE" id="PS01148"/>
    </source>
</evidence>
<dbReference type="RefSeq" id="WP_013907250.1">
    <property type="nucleotide sequence ID" value="NC_015681.1"/>
</dbReference>
<dbReference type="EMBL" id="CP002683">
    <property type="protein sequence ID" value="AEH44505.1"/>
    <property type="molecule type" value="Genomic_DNA"/>
</dbReference>
<dbReference type="SUPFAM" id="SSF64307">
    <property type="entry name" value="SirA-like"/>
    <property type="match status" value="1"/>
</dbReference>
<reference evidence="4" key="1">
    <citation type="submission" date="2011-04" db="EMBL/GenBank/DDBJ databases">
        <title>The complete genome of Thermodesulfatator indicus DSM 15286.</title>
        <authorList>
            <person name="Lucas S."/>
            <person name="Copeland A."/>
            <person name="Lapidus A."/>
            <person name="Bruce D."/>
            <person name="Goodwin L."/>
            <person name="Pitluck S."/>
            <person name="Peters L."/>
            <person name="Kyrpides N."/>
            <person name="Mavromatis K."/>
            <person name="Pagani I."/>
            <person name="Ivanova N."/>
            <person name="Saunders L."/>
            <person name="Detter J.C."/>
            <person name="Tapia R."/>
            <person name="Han C."/>
            <person name="Land M."/>
            <person name="Hauser L."/>
            <person name="Markowitz V."/>
            <person name="Cheng J.-F."/>
            <person name="Hugenholtz P."/>
            <person name="Woyke T."/>
            <person name="Wu D."/>
            <person name="Spring S."/>
            <person name="Schroeder M."/>
            <person name="Brambilla E."/>
            <person name="Klenk H.-P."/>
            <person name="Eisen J.A."/>
        </authorList>
    </citation>
    <scope>NUCLEOTIDE SEQUENCE [LARGE SCALE GENOMIC DNA]</scope>
    <source>
        <strain evidence="4">DSM 15286 / JCM 11887 / CIR29812</strain>
    </source>
</reference>
<evidence type="ECO:0000313" key="4">
    <source>
        <dbReference type="Proteomes" id="UP000006793"/>
    </source>
</evidence>
<gene>
    <name evidence="3" type="ordered locus">Thein_0624</name>
</gene>
<dbReference type="HOGENOM" id="CLU_165255_1_2_0"/>
<dbReference type="PROSITE" id="PS01148">
    <property type="entry name" value="UPF0033"/>
    <property type="match status" value="1"/>
</dbReference>
<dbReference type="STRING" id="667014.Thein_0624"/>
<dbReference type="PaxDb" id="667014-Thein_0624"/>
<dbReference type="PANTHER" id="PTHR33279">
    <property type="entry name" value="SULFUR CARRIER PROTEIN YEDF-RELATED"/>
    <property type="match status" value="1"/>
</dbReference>